<dbReference type="Pfam" id="PF00636">
    <property type="entry name" value="Ribonuclease_3"/>
    <property type="match status" value="1"/>
</dbReference>
<feature type="compositionally biased region" description="Basic and acidic residues" evidence="1">
    <location>
        <begin position="229"/>
        <end position="240"/>
    </location>
</feature>
<dbReference type="OrthoDB" id="67027at2759"/>
<feature type="domain" description="RNase III" evidence="2">
    <location>
        <begin position="10"/>
        <end position="149"/>
    </location>
</feature>
<gene>
    <name evidence="3" type="ORF">HO173_012446</name>
</gene>
<accession>A0A8H6CNU1</accession>
<evidence type="ECO:0000259" key="2">
    <source>
        <dbReference type="PROSITE" id="PS50142"/>
    </source>
</evidence>
<dbReference type="InterPro" id="IPR000999">
    <property type="entry name" value="RNase_III_dom"/>
</dbReference>
<comment type="caution">
    <text evidence="3">The sequence shown here is derived from an EMBL/GenBank/DDBJ whole genome shotgun (WGS) entry which is preliminary data.</text>
</comment>
<evidence type="ECO:0000313" key="3">
    <source>
        <dbReference type="EMBL" id="KAF6226616.1"/>
    </source>
</evidence>
<protein>
    <recommendedName>
        <fullName evidence="2">RNase III domain-containing protein</fullName>
    </recommendedName>
</protein>
<dbReference type="EMBL" id="JACCJC010000091">
    <property type="protein sequence ID" value="KAF6226616.1"/>
    <property type="molecule type" value="Genomic_DNA"/>
</dbReference>
<name>A0A8H6CNU1_9LECA</name>
<dbReference type="CDD" id="cd00593">
    <property type="entry name" value="RIBOc"/>
    <property type="match status" value="1"/>
</dbReference>
<dbReference type="SUPFAM" id="SSF69065">
    <property type="entry name" value="RNase III domain-like"/>
    <property type="match status" value="1"/>
</dbReference>
<dbReference type="GO" id="GO:0006396">
    <property type="term" value="P:RNA processing"/>
    <property type="evidence" value="ECO:0007669"/>
    <property type="project" value="InterPro"/>
</dbReference>
<dbReference type="SMART" id="SM00535">
    <property type="entry name" value="RIBOc"/>
    <property type="match status" value="1"/>
</dbReference>
<dbReference type="GeneID" id="59294080"/>
<organism evidence="3 4">
    <name type="scientific">Letharia columbiana</name>
    <dbReference type="NCBI Taxonomy" id="112416"/>
    <lineage>
        <taxon>Eukaryota</taxon>
        <taxon>Fungi</taxon>
        <taxon>Dikarya</taxon>
        <taxon>Ascomycota</taxon>
        <taxon>Pezizomycotina</taxon>
        <taxon>Lecanoromycetes</taxon>
        <taxon>OSLEUM clade</taxon>
        <taxon>Lecanoromycetidae</taxon>
        <taxon>Lecanorales</taxon>
        <taxon>Lecanorineae</taxon>
        <taxon>Parmeliaceae</taxon>
        <taxon>Letharia</taxon>
    </lineage>
</organism>
<dbReference type="InterPro" id="IPR036389">
    <property type="entry name" value="RNase_III_sf"/>
</dbReference>
<dbReference type="Gene3D" id="1.10.1520.10">
    <property type="entry name" value="Ribonuclease III domain"/>
    <property type="match status" value="1"/>
</dbReference>
<evidence type="ECO:0000256" key="1">
    <source>
        <dbReference type="SAM" id="MobiDB-lite"/>
    </source>
</evidence>
<dbReference type="GO" id="GO:0004525">
    <property type="term" value="F:ribonuclease III activity"/>
    <property type="evidence" value="ECO:0007669"/>
    <property type="project" value="InterPro"/>
</dbReference>
<reference evidence="3 4" key="1">
    <citation type="journal article" date="2020" name="Genomics">
        <title>Complete, high-quality genomes from long-read metagenomic sequencing of two wolf lichen thalli reveals enigmatic genome architecture.</title>
        <authorList>
            <person name="McKenzie S.K."/>
            <person name="Walston R.F."/>
            <person name="Allen J.L."/>
        </authorList>
    </citation>
    <scope>NUCLEOTIDE SEQUENCE [LARGE SCALE GENOMIC DNA]</scope>
    <source>
        <strain evidence="3">WasteWater2</strain>
    </source>
</reference>
<dbReference type="AlphaFoldDB" id="A0A8H6CNU1"/>
<dbReference type="PROSITE" id="PS50142">
    <property type="entry name" value="RNASE_3_2"/>
    <property type="match status" value="1"/>
</dbReference>
<feature type="region of interest" description="Disordered" evidence="1">
    <location>
        <begin position="184"/>
        <end position="240"/>
    </location>
</feature>
<dbReference type="RefSeq" id="XP_037158767.1">
    <property type="nucleotide sequence ID" value="XM_037314315.1"/>
</dbReference>
<feature type="compositionally biased region" description="Basic and acidic residues" evidence="1">
    <location>
        <begin position="191"/>
        <end position="203"/>
    </location>
</feature>
<evidence type="ECO:0000313" key="4">
    <source>
        <dbReference type="Proteomes" id="UP000578531"/>
    </source>
</evidence>
<keyword evidence="4" id="KW-1185">Reference proteome</keyword>
<dbReference type="Proteomes" id="UP000578531">
    <property type="component" value="Unassembled WGS sequence"/>
</dbReference>
<proteinExistence type="predicted"/>
<sequence length="240" mass="26094">MTALRMAPTVRKLQNRIGYNFKNAQYLWEAVQAPGSIIRSGEVQGAGSERHSVGFQTFPDGNRRLAIVGDAVLKLALVEDWYKGEGSRERLSRIVSDVGSNANLYMVGRTNGLDTLINKNPSSKDAPVGPTVMAGTIEAIIGAVYIDGDMISVAKVMQNLGLMPRLVRKTGTKVPVSETVKQAVPTPVIEGQREKETPPKDSDETLGSGMQVSQELVNACRENSTEVQLKQRLDQNDQSP</sequence>
<feature type="compositionally biased region" description="Polar residues" evidence="1">
    <location>
        <begin position="208"/>
        <end position="228"/>
    </location>
</feature>